<dbReference type="SUPFAM" id="SSF55347">
    <property type="entry name" value="Glyceraldehyde-3-phosphate dehydrogenase-like, C-terminal domain"/>
    <property type="match status" value="1"/>
</dbReference>
<evidence type="ECO:0000313" key="6">
    <source>
        <dbReference type="Proteomes" id="UP000078389"/>
    </source>
</evidence>
<organism evidence="5 6">
    <name type="scientific">Devosia elaeis</name>
    <dbReference type="NCBI Taxonomy" id="1770058"/>
    <lineage>
        <taxon>Bacteria</taxon>
        <taxon>Pseudomonadati</taxon>
        <taxon>Pseudomonadota</taxon>
        <taxon>Alphaproteobacteria</taxon>
        <taxon>Hyphomicrobiales</taxon>
        <taxon>Devosiaceae</taxon>
        <taxon>Devosia</taxon>
    </lineage>
</organism>
<feature type="domain" description="GFO/IDH/MocA-like oxidoreductase" evidence="4">
    <location>
        <begin position="137"/>
        <end position="271"/>
    </location>
</feature>
<dbReference type="PANTHER" id="PTHR43818">
    <property type="entry name" value="BCDNA.GH03377"/>
    <property type="match status" value="1"/>
</dbReference>
<dbReference type="Proteomes" id="UP000078389">
    <property type="component" value="Unassembled WGS sequence"/>
</dbReference>
<accession>A0A178I5Q1</accession>
<dbReference type="OrthoDB" id="9776544at2"/>
<keyword evidence="6" id="KW-1185">Reference proteome</keyword>
<keyword evidence="1" id="KW-0560">Oxidoreductase</keyword>
<dbReference type="RefSeq" id="WP_067451285.1">
    <property type="nucleotide sequence ID" value="NZ_LVVY01000061.1"/>
</dbReference>
<dbReference type="GO" id="GO:0000166">
    <property type="term" value="F:nucleotide binding"/>
    <property type="evidence" value="ECO:0007669"/>
    <property type="project" value="InterPro"/>
</dbReference>
<dbReference type="InterPro" id="IPR055170">
    <property type="entry name" value="GFO_IDH_MocA-like_dom"/>
</dbReference>
<dbReference type="InterPro" id="IPR000683">
    <property type="entry name" value="Gfo/Idh/MocA-like_OxRdtase_N"/>
</dbReference>
<gene>
    <name evidence="5" type="ORF">A3840_02360</name>
</gene>
<name>A0A178I5Q1_9HYPH</name>
<dbReference type="GO" id="GO:0016491">
    <property type="term" value="F:oxidoreductase activity"/>
    <property type="evidence" value="ECO:0007669"/>
    <property type="project" value="UniProtKB-KW"/>
</dbReference>
<evidence type="ECO:0000256" key="2">
    <source>
        <dbReference type="SAM" id="MobiDB-lite"/>
    </source>
</evidence>
<evidence type="ECO:0000256" key="1">
    <source>
        <dbReference type="ARBA" id="ARBA00023002"/>
    </source>
</evidence>
<dbReference type="SUPFAM" id="SSF51735">
    <property type="entry name" value="NAD(P)-binding Rossmann-fold domains"/>
    <property type="match status" value="1"/>
</dbReference>
<dbReference type="PANTHER" id="PTHR43818:SF11">
    <property type="entry name" value="BCDNA.GH03377"/>
    <property type="match status" value="1"/>
</dbReference>
<dbReference type="AlphaFoldDB" id="A0A178I5Q1"/>
<reference evidence="5 6" key="1">
    <citation type="submission" date="2016-03" db="EMBL/GenBank/DDBJ databases">
        <title>Genome sequencing of Devosia sp. S37.</title>
        <authorList>
            <person name="Mohd Nor M."/>
        </authorList>
    </citation>
    <scope>NUCLEOTIDE SEQUENCE [LARGE SCALE GENOMIC DNA]</scope>
    <source>
        <strain evidence="5 6">S37</strain>
    </source>
</reference>
<dbReference type="Pfam" id="PF01408">
    <property type="entry name" value="GFO_IDH_MocA"/>
    <property type="match status" value="1"/>
</dbReference>
<dbReference type="EMBL" id="LVVY01000061">
    <property type="protein sequence ID" value="OAM79955.1"/>
    <property type="molecule type" value="Genomic_DNA"/>
</dbReference>
<proteinExistence type="predicted"/>
<evidence type="ECO:0000259" key="3">
    <source>
        <dbReference type="Pfam" id="PF01408"/>
    </source>
</evidence>
<comment type="caution">
    <text evidence="5">The sequence shown here is derived from an EMBL/GenBank/DDBJ whole genome shotgun (WGS) entry which is preliminary data.</text>
</comment>
<dbReference type="STRING" id="1770058.A3840_02360"/>
<sequence length="375" mass="39781">MSAKRLGIGLIGTGNISSAYLKAILGKDGMPGFPVLDIKGLADMRPEAAAARAAEFGLKAMSIDELLADPEIALVINLTIPRAHVEVGLKCLAAGKHVYSEKPLGVTYAEGRKLLDAANAAGLRIGSAPDTFLGGAHQQARAVVDSGVLGQLVGGTAFMLSPGHESWHPDPAFYYDLGGGPMLDMGPYYITDLVNLLGPVASVSAMSSRLRTERTITSEPKRGQTMPVRIDTHVTGALGFANGAIVQIGMSFDVAGHKHVPLEIYGTEQSLIVPDPNFFGGAVETRKRGREEQWQPVPVAQPYADGNYRSLGVADMALAILENRPHRANGDLALHVLEVMEAFEHAASQGRTVEIKTPVERPAPLAESLRDGRLG</sequence>
<dbReference type="Gene3D" id="3.40.50.720">
    <property type="entry name" value="NAD(P)-binding Rossmann-like Domain"/>
    <property type="match status" value="1"/>
</dbReference>
<dbReference type="Gene3D" id="3.30.360.10">
    <property type="entry name" value="Dihydrodipicolinate Reductase, domain 2"/>
    <property type="match status" value="1"/>
</dbReference>
<dbReference type="InterPro" id="IPR036291">
    <property type="entry name" value="NAD(P)-bd_dom_sf"/>
</dbReference>
<dbReference type="Pfam" id="PF22725">
    <property type="entry name" value="GFO_IDH_MocA_C3"/>
    <property type="match status" value="1"/>
</dbReference>
<evidence type="ECO:0000259" key="4">
    <source>
        <dbReference type="Pfam" id="PF22725"/>
    </source>
</evidence>
<dbReference type="InterPro" id="IPR050463">
    <property type="entry name" value="Gfo/Idh/MocA_oxidrdct_glycsds"/>
</dbReference>
<feature type="region of interest" description="Disordered" evidence="2">
    <location>
        <begin position="353"/>
        <end position="375"/>
    </location>
</feature>
<protein>
    <submittedName>
        <fullName evidence="5">Oxidoreductase</fullName>
    </submittedName>
</protein>
<feature type="domain" description="Gfo/Idh/MocA-like oxidoreductase N-terminal" evidence="3">
    <location>
        <begin position="7"/>
        <end position="125"/>
    </location>
</feature>
<evidence type="ECO:0000313" key="5">
    <source>
        <dbReference type="EMBL" id="OAM79955.1"/>
    </source>
</evidence>